<dbReference type="EMBL" id="OU015568">
    <property type="protein sequence ID" value="CAG5086441.1"/>
    <property type="molecule type" value="Genomic_DNA"/>
</dbReference>
<reference evidence="3 4" key="1">
    <citation type="submission" date="2021-04" db="EMBL/GenBank/DDBJ databases">
        <authorList>
            <person name="Bliznina A."/>
        </authorList>
    </citation>
    <scope>NUCLEOTIDE SEQUENCE [LARGE SCALE GENOMIC DNA]</scope>
</reference>
<evidence type="ECO:0000313" key="3">
    <source>
        <dbReference type="EMBL" id="CAG5086441.1"/>
    </source>
</evidence>
<evidence type="ECO:0000313" key="4">
    <source>
        <dbReference type="Proteomes" id="UP001158576"/>
    </source>
</evidence>
<protein>
    <submittedName>
        <fullName evidence="3">Oidioi.mRNA.OKI2018_I69.PAR.g11210.t1.cds</fullName>
    </submittedName>
</protein>
<organism evidence="3 4">
    <name type="scientific">Oikopleura dioica</name>
    <name type="common">Tunicate</name>
    <dbReference type="NCBI Taxonomy" id="34765"/>
    <lineage>
        <taxon>Eukaryota</taxon>
        <taxon>Metazoa</taxon>
        <taxon>Chordata</taxon>
        <taxon>Tunicata</taxon>
        <taxon>Appendicularia</taxon>
        <taxon>Copelata</taxon>
        <taxon>Oikopleuridae</taxon>
        <taxon>Oikopleura</taxon>
    </lineage>
</organism>
<accession>A0ABN7S1H7</accession>
<dbReference type="InterPro" id="IPR004827">
    <property type="entry name" value="bZIP"/>
</dbReference>
<dbReference type="SUPFAM" id="SSF57959">
    <property type="entry name" value="Leucine zipper domain"/>
    <property type="match status" value="1"/>
</dbReference>
<dbReference type="PROSITE" id="PS00036">
    <property type="entry name" value="BZIP_BASIC"/>
    <property type="match status" value="1"/>
</dbReference>
<dbReference type="InterPro" id="IPR046347">
    <property type="entry name" value="bZIP_sf"/>
</dbReference>
<keyword evidence="4" id="KW-1185">Reference proteome</keyword>
<dbReference type="Proteomes" id="UP001158576">
    <property type="component" value="Chromosome PAR"/>
</dbReference>
<feature type="domain" description="BZIP" evidence="2">
    <location>
        <begin position="64"/>
        <end position="118"/>
    </location>
</feature>
<dbReference type="Gene3D" id="1.20.5.170">
    <property type="match status" value="1"/>
</dbReference>
<feature type="region of interest" description="Disordered" evidence="1">
    <location>
        <begin position="99"/>
        <end position="128"/>
    </location>
</feature>
<dbReference type="CDD" id="cd14686">
    <property type="entry name" value="bZIP"/>
    <property type="match status" value="1"/>
</dbReference>
<evidence type="ECO:0000259" key="2">
    <source>
        <dbReference type="PROSITE" id="PS50217"/>
    </source>
</evidence>
<sequence length="207" mass="24019">MTYENYSMHQAEINGVVDRFYVPTDVKLEPVLDEDFREYRQVQRPGRAPRIPDEELKPEELAARELKRARNREAAKRVRARRIQRVQDLERELDSAKKALESEKTENQKLRKQLQNYQKGNKGDEKEEHSMIQMMRKLSASDNIQVVPTEHSSYMTPYGLISPTLQFVGSPLTAAANMPTSTAQIFAFPQYNDSQDQPKNYTQLLSD</sequence>
<name>A0ABN7S1H7_OIKDI</name>
<dbReference type="PROSITE" id="PS50217">
    <property type="entry name" value="BZIP"/>
    <property type="match status" value="1"/>
</dbReference>
<evidence type="ECO:0000256" key="1">
    <source>
        <dbReference type="SAM" id="MobiDB-lite"/>
    </source>
</evidence>
<proteinExistence type="predicted"/>
<feature type="compositionally biased region" description="Basic and acidic residues" evidence="1">
    <location>
        <begin position="99"/>
        <end position="109"/>
    </location>
</feature>
<gene>
    <name evidence="3" type="ORF">OKIOD_LOCUS2768</name>
</gene>